<sequence>MKEIQDIVRAYSRHTAEGKQTALATVVHVEGSSYRRPGARMLVSEDGQLTGAISGGCLEGDALRKARLAMSQGIPALVKYDTMDDDDAKLGVGLGCNGIIHILIEPISQDQAQHPLTFLQKIISRREVAVVVTLFCLQDRKAPQPGTCLLYHADEEILTPALPDDFLDQIQADVREARQNQVSSTKSYKQAENTYTAFLEVIQPAPALVICGAGNDVMPLVNMAVLLGWPTTVIDGRGNYATVERFPQAQQVLVAKPERVLENLAVDQNTIFLLFTHNYNYDLAMLRLLLPLPLPYVGVLGPKTKMDRMLAELQEEGYPLPEAQLEKVFGPVGLDLGGETSEEIALSVLAEIKAVLAHRNAGFLREKQDSIHAHSPAPVPEILSTE</sequence>
<dbReference type="InterPro" id="IPR003777">
    <property type="entry name" value="XdhC_CoxI"/>
</dbReference>
<evidence type="ECO:0000259" key="2">
    <source>
        <dbReference type="Pfam" id="PF13478"/>
    </source>
</evidence>
<dbReference type="Pfam" id="PF02625">
    <property type="entry name" value="XdhC_CoxI"/>
    <property type="match status" value="1"/>
</dbReference>
<feature type="domain" description="XdhC- CoxI" evidence="1">
    <location>
        <begin position="16"/>
        <end position="81"/>
    </location>
</feature>
<organism evidence="3 4">
    <name type="scientific">Rufibacter sediminis</name>
    <dbReference type="NCBI Taxonomy" id="2762756"/>
    <lineage>
        <taxon>Bacteria</taxon>
        <taxon>Pseudomonadati</taxon>
        <taxon>Bacteroidota</taxon>
        <taxon>Cytophagia</taxon>
        <taxon>Cytophagales</taxon>
        <taxon>Hymenobacteraceae</taxon>
        <taxon>Rufibacter</taxon>
    </lineage>
</organism>
<evidence type="ECO:0000313" key="3">
    <source>
        <dbReference type="EMBL" id="MBC3541596.1"/>
    </source>
</evidence>
<dbReference type="InterPro" id="IPR052698">
    <property type="entry name" value="MoCofactor_Util/Proc"/>
</dbReference>
<comment type="caution">
    <text evidence="3">The sequence shown here is derived from an EMBL/GenBank/DDBJ whole genome shotgun (WGS) entry which is preliminary data.</text>
</comment>
<dbReference type="Pfam" id="PF13478">
    <property type="entry name" value="XdhC_C"/>
    <property type="match status" value="1"/>
</dbReference>
<protein>
    <submittedName>
        <fullName evidence="3">XdhC family protein</fullName>
    </submittedName>
</protein>
<dbReference type="PANTHER" id="PTHR30388:SF6">
    <property type="entry name" value="XANTHINE DEHYDROGENASE SUBUNIT A-RELATED"/>
    <property type="match status" value="1"/>
</dbReference>
<dbReference type="InterPro" id="IPR027051">
    <property type="entry name" value="XdhC_Rossmann_dom"/>
</dbReference>
<feature type="domain" description="XdhC Rossmann" evidence="2">
    <location>
        <begin position="208"/>
        <end position="352"/>
    </location>
</feature>
<reference evidence="3 4" key="1">
    <citation type="journal article" date="2019" name="Int. J. Syst. Evol. Microbiol.">
        <title>Rufibacter sediminis sp. nov., isolated from freshwater lake sediment.</title>
        <authorList>
            <person name="Qu J.H."/>
            <person name="Zhang L.J."/>
            <person name="Fu Y.H."/>
            <person name="Li H.F."/>
        </authorList>
    </citation>
    <scope>NUCLEOTIDE SEQUENCE [LARGE SCALE GENOMIC DNA]</scope>
    <source>
        <strain evidence="3 4">H-1</strain>
    </source>
</reference>
<accession>A0ABR6VY72</accession>
<evidence type="ECO:0000259" key="1">
    <source>
        <dbReference type="Pfam" id="PF02625"/>
    </source>
</evidence>
<gene>
    <name evidence="3" type="ORF">H7U12_18015</name>
</gene>
<proteinExistence type="predicted"/>
<dbReference type="RefSeq" id="WP_186640629.1">
    <property type="nucleotide sequence ID" value="NZ_JACOAF010000042.1"/>
</dbReference>
<keyword evidence="4" id="KW-1185">Reference proteome</keyword>
<dbReference type="PANTHER" id="PTHR30388">
    <property type="entry name" value="ALDEHYDE OXIDOREDUCTASE MOLYBDENUM COFACTOR ASSEMBLY PROTEIN"/>
    <property type="match status" value="1"/>
</dbReference>
<name>A0ABR6VY72_9BACT</name>
<dbReference type="Proteomes" id="UP000659698">
    <property type="component" value="Unassembled WGS sequence"/>
</dbReference>
<evidence type="ECO:0000313" key="4">
    <source>
        <dbReference type="Proteomes" id="UP000659698"/>
    </source>
</evidence>
<dbReference type="Gene3D" id="3.40.50.720">
    <property type="entry name" value="NAD(P)-binding Rossmann-like Domain"/>
    <property type="match status" value="1"/>
</dbReference>
<dbReference type="EMBL" id="JACOAF010000042">
    <property type="protein sequence ID" value="MBC3541596.1"/>
    <property type="molecule type" value="Genomic_DNA"/>
</dbReference>